<comment type="caution">
    <text evidence="3">The sequence shown here is derived from an EMBL/GenBank/DDBJ whole genome shotgun (WGS) entry which is preliminary data.</text>
</comment>
<dbReference type="SUPFAM" id="SSF81606">
    <property type="entry name" value="PP2C-like"/>
    <property type="match status" value="1"/>
</dbReference>
<reference evidence="4" key="1">
    <citation type="journal article" date="2019" name="Int. J. Syst. Evol. Microbiol.">
        <title>The Global Catalogue of Microorganisms (GCM) 10K type strain sequencing project: providing services to taxonomists for standard genome sequencing and annotation.</title>
        <authorList>
            <consortium name="The Broad Institute Genomics Platform"/>
            <consortium name="The Broad Institute Genome Sequencing Center for Infectious Disease"/>
            <person name="Wu L."/>
            <person name="Ma J."/>
        </authorList>
    </citation>
    <scope>NUCLEOTIDE SEQUENCE [LARGE SCALE GENOMIC DNA]</scope>
    <source>
        <strain evidence="4">CGMCC 4.7139</strain>
    </source>
</reference>
<dbReference type="RefSeq" id="WP_381195186.1">
    <property type="nucleotide sequence ID" value="NZ_JBHSFE010000011.1"/>
</dbReference>
<gene>
    <name evidence="3" type="ORF">ACFO9E_14360</name>
</gene>
<name>A0ABV9G766_9ACTN</name>
<protein>
    <submittedName>
        <fullName evidence="3">Protein phosphatase 2C domain-containing protein</fullName>
    </submittedName>
</protein>
<dbReference type="EMBL" id="JBHSFE010000011">
    <property type="protein sequence ID" value="MFC4608989.1"/>
    <property type="molecule type" value="Genomic_DNA"/>
</dbReference>
<dbReference type="Gene3D" id="3.60.40.10">
    <property type="entry name" value="PPM-type phosphatase domain"/>
    <property type="match status" value="1"/>
</dbReference>
<feature type="domain" description="PPM-type phosphatase" evidence="2">
    <location>
        <begin position="180"/>
        <end position="370"/>
    </location>
</feature>
<organism evidence="3 4">
    <name type="scientific">Streptomyces maoxianensis</name>
    <dbReference type="NCBI Taxonomy" id="1459942"/>
    <lineage>
        <taxon>Bacteria</taxon>
        <taxon>Bacillati</taxon>
        <taxon>Actinomycetota</taxon>
        <taxon>Actinomycetes</taxon>
        <taxon>Kitasatosporales</taxon>
        <taxon>Streptomycetaceae</taxon>
        <taxon>Streptomyces</taxon>
    </lineage>
</organism>
<dbReference type="InterPro" id="IPR036457">
    <property type="entry name" value="PPM-type-like_dom_sf"/>
</dbReference>
<dbReference type="InterPro" id="IPR001932">
    <property type="entry name" value="PPM-type_phosphatase-like_dom"/>
</dbReference>
<evidence type="ECO:0000256" key="1">
    <source>
        <dbReference type="SAM" id="MobiDB-lite"/>
    </source>
</evidence>
<proteinExistence type="predicted"/>
<feature type="compositionally biased region" description="Pro residues" evidence="1">
    <location>
        <begin position="77"/>
        <end position="119"/>
    </location>
</feature>
<keyword evidence="4" id="KW-1185">Reference proteome</keyword>
<feature type="region of interest" description="Disordered" evidence="1">
    <location>
        <begin position="1"/>
        <end position="136"/>
    </location>
</feature>
<evidence type="ECO:0000313" key="4">
    <source>
        <dbReference type="Proteomes" id="UP001595993"/>
    </source>
</evidence>
<dbReference type="Proteomes" id="UP001595993">
    <property type="component" value="Unassembled WGS sequence"/>
</dbReference>
<dbReference type="Pfam" id="PF13672">
    <property type="entry name" value="PP2C_2"/>
    <property type="match status" value="1"/>
</dbReference>
<feature type="compositionally biased region" description="Pro residues" evidence="1">
    <location>
        <begin position="33"/>
        <end position="55"/>
    </location>
</feature>
<evidence type="ECO:0000259" key="2">
    <source>
        <dbReference type="Pfam" id="PF13672"/>
    </source>
</evidence>
<accession>A0ABV9G766</accession>
<evidence type="ECO:0000313" key="3">
    <source>
        <dbReference type="EMBL" id="MFC4608989.1"/>
    </source>
</evidence>
<sequence length="425" mass="46637">MQQQFLEPGYAQPPYQEPGYARPPQQPSQQQPHQPPHQPSHQPPHQPPQQHPPQPRHQQPGEAPPRPEPGQQRPPRHAQPPRQPAQQPPQHPLQQPPPRHAQPPQQPLQPPPPRPPRPAPGYAQAPPRQQPPPGRWDRIVLGRAAAVPEPKPPPADPYRPDTVFDGWSTRYLTVRLASVRGDEHRCSGRPRQDDITVAWHEATEAVVFAVADGVSAAPQSHIGAALACRTAVNDLLGQLDEERKEPDWTRVVQAAAYQLLMRVARVGEPSEEHLREAIATLATTLVAGRVLPLADGTLRVDLVQVGDTAAWQLVEGLYHPLLGVESDDEISSSAVLALPRLPSALRPRSYQLPADGVLLVGTDGFGVPLGDGAGMVGELMAAGLSHPPREPRTLAHLLDFSRETFDDDRTLLAVWPRHRLTEGMP</sequence>